<dbReference type="EMBL" id="QHKO01000001">
    <property type="protein sequence ID" value="RAL25542.1"/>
    <property type="molecule type" value="Genomic_DNA"/>
</dbReference>
<keyword evidence="5" id="KW-0472">Membrane</keyword>
<keyword evidence="4" id="KW-1133">Transmembrane helix</keyword>
<comment type="caution">
    <text evidence="6">The sequence shown here is derived from an EMBL/GenBank/DDBJ whole genome shotgun (WGS) entry which is preliminary data.</text>
</comment>
<reference evidence="6 7" key="1">
    <citation type="submission" date="2018-05" db="EMBL/GenBank/DDBJ databases">
        <title>Lujinxingia marina gen. nov. sp. nov., a new facultative anaerobic member of the class Deltaproteobacteria, and proposal of Lujinxingaceae fam. nov.</title>
        <authorList>
            <person name="Li C.-M."/>
        </authorList>
    </citation>
    <scope>NUCLEOTIDE SEQUENCE [LARGE SCALE GENOMIC DNA]</scope>
    <source>
        <strain evidence="6 7">B210</strain>
    </source>
</reference>
<dbReference type="OrthoDB" id="5507927at2"/>
<comment type="similarity">
    <text evidence="2">Belongs to the LemA family.</text>
</comment>
<evidence type="ECO:0000256" key="5">
    <source>
        <dbReference type="ARBA" id="ARBA00023136"/>
    </source>
</evidence>
<dbReference type="Proteomes" id="UP000249169">
    <property type="component" value="Unassembled WGS sequence"/>
</dbReference>
<organism evidence="6 7">
    <name type="scientific">Lujinxingia litoralis</name>
    <dbReference type="NCBI Taxonomy" id="2211119"/>
    <lineage>
        <taxon>Bacteria</taxon>
        <taxon>Deltaproteobacteria</taxon>
        <taxon>Bradymonadales</taxon>
        <taxon>Lujinxingiaceae</taxon>
        <taxon>Lujinxingia</taxon>
    </lineage>
</organism>
<dbReference type="Gene3D" id="1.20.1440.20">
    <property type="entry name" value="LemA-like domain"/>
    <property type="match status" value="1"/>
</dbReference>
<dbReference type="Pfam" id="PF04011">
    <property type="entry name" value="LemA"/>
    <property type="match status" value="1"/>
</dbReference>
<name>A0A328CBH2_9DELT</name>
<protein>
    <recommendedName>
        <fullName evidence="8">LemA family protein</fullName>
    </recommendedName>
</protein>
<evidence type="ECO:0000256" key="2">
    <source>
        <dbReference type="ARBA" id="ARBA00008854"/>
    </source>
</evidence>
<evidence type="ECO:0000256" key="4">
    <source>
        <dbReference type="ARBA" id="ARBA00022989"/>
    </source>
</evidence>
<dbReference type="AlphaFoldDB" id="A0A328CBH2"/>
<gene>
    <name evidence="6" type="ORF">DL240_02620</name>
</gene>
<evidence type="ECO:0000313" key="6">
    <source>
        <dbReference type="EMBL" id="RAL25542.1"/>
    </source>
</evidence>
<accession>A0A328CBH2</accession>
<proteinExistence type="inferred from homology"/>
<dbReference type="InterPro" id="IPR023353">
    <property type="entry name" value="LemA-like_dom_sf"/>
</dbReference>
<evidence type="ECO:0000256" key="3">
    <source>
        <dbReference type="ARBA" id="ARBA00022692"/>
    </source>
</evidence>
<keyword evidence="7" id="KW-1185">Reference proteome</keyword>
<sequence>MTLIAYQASTANLNAHYREVEHHQAEVANVVARKDAIVAQYADQPDSLEKRAELVGSENRIRVATQRFNEAAAVYNQSARSFPASLFTGSRFPRQVELAPLTPSEP</sequence>
<evidence type="ECO:0000313" key="7">
    <source>
        <dbReference type="Proteomes" id="UP000249169"/>
    </source>
</evidence>
<dbReference type="GO" id="GO:0016020">
    <property type="term" value="C:membrane"/>
    <property type="evidence" value="ECO:0007669"/>
    <property type="project" value="UniProtKB-SubCell"/>
</dbReference>
<dbReference type="SUPFAM" id="SSF140478">
    <property type="entry name" value="LemA-like"/>
    <property type="match status" value="1"/>
</dbReference>
<evidence type="ECO:0000256" key="1">
    <source>
        <dbReference type="ARBA" id="ARBA00004167"/>
    </source>
</evidence>
<dbReference type="InterPro" id="IPR007156">
    <property type="entry name" value="MamQ_LemA"/>
</dbReference>
<keyword evidence="3" id="KW-0812">Transmembrane</keyword>
<comment type="subcellular location">
    <subcellularLocation>
        <location evidence="1">Membrane</location>
        <topology evidence="1">Single-pass membrane protein</topology>
    </subcellularLocation>
</comment>
<evidence type="ECO:0008006" key="8">
    <source>
        <dbReference type="Google" id="ProtNLM"/>
    </source>
</evidence>